<keyword evidence="7" id="KW-0496">Mitochondrion</keyword>
<reference evidence="11" key="2">
    <citation type="journal article" date="2016" name="Sci. Rep.">
        <title>Dictyocaulus viviparus genome, variome and transcriptome elucidate lungworm biology and support future intervention.</title>
        <authorList>
            <person name="McNulty S.N."/>
            <person name="Strube C."/>
            <person name="Rosa B.A."/>
            <person name="Martin J.C."/>
            <person name="Tyagi R."/>
            <person name="Choi Y.J."/>
            <person name="Wang Q."/>
            <person name="Hallsworth Pepin K."/>
            <person name="Zhang X."/>
            <person name="Ozersky P."/>
            <person name="Wilson R.K."/>
            <person name="Sternberg P.W."/>
            <person name="Gasser R.B."/>
            <person name="Mitreva M."/>
        </authorList>
    </citation>
    <scope>NUCLEOTIDE SEQUENCE [LARGE SCALE GENOMIC DNA]</scope>
    <source>
        <strain evidence="11">HannoverDv2000</strain>
    </source>
</reference>
<dbReference type="PANTHER" id="PTHR11153">
    <property type="entry name" value="SIDEROFLEXIN"/>
    <property type="match status" value="1"/>
</dbReference>
<keyword evidence="8 9" id="KW-0472">Membrane</keyword>
<evidence type="ECO:0000313" key="11">
    <source>
        <dbReference type="Proteomes" id="UP000053766"/>
    </source>
</evidence>
<dbReference type="STRING" id="29172.A0A0D8XS24"/>
<reference evidence="10 11" key="1">
    <citation type="submission" date="2013-11" db="EMBL/GenBank/DDBJ databases">
        <title>Draft genome of the bovine lungworm Dictyocaulus viviparus.</title>
        <authorList>
            <person name="Mitreva M."/>
        </authorList>
    </citation>
    <scope>NUCLEOTIDE SEQUENCE [LARGE SCALE GENOMIC DNA]</scope>
    <source>
        <strain evidence="10 11">HannoverDv2000</strain>
    </source>
</reference>
<keyword evidence="6 9" id="KW-1133">Transmembrane helix</keyword>
<evidence type="ECO:0000256" key="1">
    <source>
        <dbReference type="ARBA" id="ARBA00004225"/>
    </source>
</evidence>
<dbReference type="GO" id="GO:0005743">
    <property type="term" value="C:mitochondrial inner membrane"/>
    <property type="evidence" value="ECO:0007669"/>
    <property type="project" value="TreeGrafter"/>
</dbReference>
<dbReference type="EMBL" id="KN716346">
    <property type="protein sequence ID" value="KJH46559.1"/>
    <property type="molecule type" value="Genomic_DNA"/>
</dbReference>
<keyword evidence="11" id="KW-1185">Reference proteome</keyword>
<comment type="subcellular location">
    <subcellularLocation>
        <location evidence="1">Mitochondrion membrane</location>
        <topology evidence="1">Multi-pass membrane protein</topology>
    </subcellularLocation>
</comment>
<organism evidence="10 11">
    <name type="scientific">Dictyocaulus viviparus</name>
    <name type="common">Bovine lungworm</name>
    <dbReference type="NCBI Taxonomy" id="29172"/>
    <lineage>
        <taxon>Eukaryota</taxon>
        <taxon>Metazoa</taxon>
        <taxon>Ecdysozoa</taxon>
        <taxon>Nematoda</taxon>
        <taxon>Chromadorea</taxon>
        <taxon>Rhabditida</taxon>
        <taxon>Rhabditina</taxon>
        <taxon>Rhabditomorpha</taxon>
        <taxon>Strongyloidea</taxon>
        <taxon>Metastrongylidae</taxon>
        <taxon>Dictyocaulus</taxon>
    </lineage>
</organism>
<evidence type="ECO:0000256" key="4">
    <source>
        <dbReference type="ARBA" id="ARBA00022692"/>
    </source>
</evidence>
<evidence type="ECO:0000313" key="10">
    <source>
        <dbReference type="EMBL" id="KJH46559.1"/>
    </source>
</evidence>
<evidence type="ECO:0000256" key="3">
    <source>
        <dbReference type="ARBA" id="ARBA00022448"/>
    </source>
</evidence>
<evidence type="ECO:0000256" key="7">
    <source>
        <dbReference type="ARBA" id="ARBA00023128"/>
    </source>
</evidence>
<comment type="similarity">
    <text evidence="2">Belongs to the sideroflexin family.</text>
</comment>
<dbReference type="OrthoDB" id="6608471at2759"/>
<dbReference type="AlphaFoldDB" id="A0A0D8XS24"/>
<feature type="transmembrane region" description="Helical" evidence="9">
    <location>
        <begin position="74"/>
        <end position="94"/>
    </location>
</feature>
<dbReference type="GO" id="GO:0140300">
    <property type="term" value="P:serine import into mitochondrion"/>
    <property type="evidence" value="ECO:0007669"/>
    <property type="project" value="TreeGrafter"/>
</dbReference>
<evidence type="ECO:0000256" key="2">
    <source>
        <dbReference type="ARBA" id="ARBA00005974"/>
    </source>
</evidence>
<protein>
    <submittedName>
        <fullName evidence="10">Tricarboxylate carrier</fullName>
    </submittedName>
</protein>
<keyword evidence="3" id="KW-0813">Transport</keyword>
<evidence type="ECO:0000256" key="9">
    <source>
        <dbReference type="SAM" id="Phobius"/>
    </source>
</evidence>
<evidence type="ECO:0000256" key="5">
    <source>
        <dbReference type="ARBA" id="ARBA00022970"/>
    </source>
</evidence>
<dbReference type="PANTHER" id="PTHR11153:SF14">
    <property type="entry name" value="SIDEROFLEXIN-2"/>
    <property type="match status" value="1"/>
</dbReference>
<dbReference type="Proteomes" id="UP000053766">
    <property type="component" value="Unassembled WGS sequence"/>
</dbReference>
<name>A0A0D8XS24_DICVI</name>
<evidence type="ECO:0000256" key="6">
    <source>
        <dbReference type="ARBA" id="ARBA00022989"/>
    </source>
</evidence>
<feature type="transmembrane region" description="Helical" evidence="9">
    <location>
        <begin position="31"/>
        <end position="54"/>
    </location>
</feature>
<dbReference type="InterPro" id="IPR004686">
    <property type="entry name" value="Mtc"/>
</dbReference>
<evidence type="ECO:0000256" key="8">
    <source>
        <dbReference type="ARBA" id="ARBA00023136"/>
    </source>
</evidence>
<gene>
    <name evidence="10" type="ORF">DICVIV_07377</name>
</gene>
<accession>A0A0D8XS24</accession>
<keyword evidence="5" id="KW-0029">Amino-acid transport</keyword>
<sequence>MFSLIELKNGMIVSDENGTVVGKSRLAATKAISLVVLSRNIMVAPCMILTPIIMKNLEEIKWFKRNLHRFNVTTQLLLTFVLYGAMVPVGCALFPQQNSIKLSTLKRLEPTAYDSLRYVRGDQVYFNKGL</sequence>
<proteinExistence type="inferred from homology"/>
<keyword evidence="4 9" id="KW-0812">Transmembrane</keyword>
<dbReference type="Pfam" id="PF03820">
    <property type="entry name" value="SFXNs"/>
    <property type="match status" value="1"/>
</dbReference>
<dbReference type="GO" id="GO:0015075">
    <property type="term" value="F:monoatomic ion transmembrane transporter activity"/>
    <property type="evidence" value="ECO:0007669"/>
    <property type="project" value="InterPro"/>
</dbReference>